<comment type="caution">
    <text evidence="1">The sequence shown here is derived from an EMBL/GenBank/DDBJ whole genome shotgun (WGS) entry which is preliminary data.</text>
</comment>
<accession>A0A9D2S2P2</accession>
<sequence length="222" mass="25306">GVWQAENKLLFTRRSVAADCPYEPVISHYTISNWEQLDPWTSITLYALDPHTGEETALLTEKGQFFPWRIQDDRLYRLDGETHTLCFRALDSDETETVPMPPQASHIAAISPDLILFEGYNEQNVWTLYLYDRATGETQASPLYRLGKDETTCVRLLCETGAGEYLIVRDSPLAPKQIHGMSPGEYYTVWINQNAYELVTREALLDAAIPGRPVILRDDHID</sequence>
<gene>
    <name evidence="1" type="ORF">H9945_04315</name>
</gene>
<dbReference type="InterPro" id="IPR011047">
    <property type="entry name" value="Quinoprotein_ADH-like_sf"/>
</dbReference>
<reference evidence="1" key="1">
    <citation type="journal article" date="2021" name="PeerJ">
        <title>Extensive microbial diversity within the chicken gut microbiome revealed by metagenomics and culture.</title>
        <authorList>
            <person name="Gilroy R."/>
            <person name="Ravi A."/>
            <person name="Getino M."/>
            <person name="Pursley I."/>
            <person name="Horton D.L."/>
            <person name="Alikhan N.F."/>
            <person name="Baker D."/>
            <person name="Gharbi K."/>
            <person name="Hall N."/>
            <person name="Watson M."/>
            <person name="Adriaenssens E.M."/>
            <person name="Foster-Nyarko E."/>
            <person name="Jarju S."/>
            <person name="Secka A."/>
            <person name="Antonio M."/>
            <person name="Oren A."/>
            <person name="Chaudhuri R.R."/>
            <person name="La Ragione R."/>
            <person name="Hildebrand F."/>
            <person name="Pallen M.J."/>
        </authorList>
    </citation>
    <scope>NUCLEOTIDE SEQUENCE</scope>
    <source>
        <strain evidence="1">ChiBcec8-13705</strain>
    </source>
</reference>
<evidence type="ECO:0000313" key="1">
    <source>
        <dbReference type="EMBL" id="HJB41702.1"/>
    </source>
</evidence>
<name>A0A9D2S2P2_9FIRM</name>
<feature type="non-terminal residue" evidence="1">
    <location>
        <position position="1"/>
    </location>
</feature>
<dbReference type="AlphaFoldDB" id="A0A9D2S2P2"/>
<reference evidence="1" key="2">
    <citation type="submission" date="2021-04" db="EMBL/GenBank/DDBJ databases">
        <authorList>
            <person name="Gilroy R."/>
        </authorList>
    </citation>
    <scope>NUCLEOTIDE SEQUENCE</scope>
    <source>
        <strain evidence="1">ChiBcec8-13705</strain>
    </source>
</reference>
<dbReference type="Proteomes" id="UP000886803">
    <property type="component" value="Unassembled WGS sequence"/>
</dbReference>
<dbReference type="SUPFAM" id="SSF50998">
    <property type="entry name" value="Quinoprotein alcohol dehydrogenase-like"/>
    <property type="match status" value="1"/>
</dbReference>
<protein>
    <submittedName>
        <fullName evidence="1">Uncharacterized protein</fullName>
    </submittedName>
</protein>
<dbReference type="EMBL" id="DWYG01000065">
    <property type="protein sequence ID" value="HJB41702.1"/>
    <property type="molecule type" value="Genomic_DNA"/>
</dbReference>
<proteinExistence type="predicted"/>
<organism evidence="1 2">
    <name type="scientific">Candidatus Gemmiger avicola</name>
    <dbReference type="NCBI Taxonomy" id="2838605"/>
    <lineage>
        <taxon>Bacteria</taxon>
        <taxon>Bacillati</taxon>
        <taxon>Bacillota</taxon>
        <taxon>Clostridia</taxon>
        <taxon>Eubacteriales</taxon>
        <taxon>Gemmiger</taxon>
    </lineage>
</organism>
<evidence type="ECO:0000313" key="2">
    <source>
        <dbReference type="Proteomes" id="UP000886803"/>
    </source>
</evidence>